<dbReference type="EMBL" id="FO082871">
    <property type="protein sequence ID" value="CCF73096.1"/>
    <property type="molecule type" value="Genomic_DNA"/>
</dbReference>
<dbReference type="Pfam" id="PF14938">
    <property type="entry name" value="SNAP"/>
    <property type="match status" value="1"/>
</dbReference>
<dbReference type="GO" id="GO:0031201">
    <property type="term" value="C:SNARE complex"/>
    <property type="evidence" value="ECO:0007669"/>
    <property type="project" value="TreeGrafter"/>
</dbReference>
<dbReference type="OMA" id="EKAGNMY"/>
<gene>
    <name evidence="4" type="ORF">BMR1_01G03205</name>
</gene>
<proteinExistence type="inferred from homology"/>
<evidence type="ECO:0000256" key="2">
    <source>
        <dbReference type="ARBA" id="ARBA00022448"/>
    </source>
</evidence>
<dbReference type="PANTHER" id="PTHR13768:SF8">
    <property type="entry name" value="ALPHA-SOLUBLE NSF ATTACHMENT PROTEIN"/>
    <property type="match status" value="1"/>
</dbReference>
<keyword evidence="2" id="KW-0813">Transport</keyword>
<dbReference type="AlphaFoldDB" id="I7IFV0"/>
<dbReference type="GO" id="GO:0035494">
    <property type="term" value="P:SNARE complex disassembly"/>
    <property type="evidence" value="ECO:0007669"/>
    <property type="project" value="TreeGrafter"/>
</dbReference>
<dbReference type="SUPFAM" id="SSF48452">
    <property type="entry name" value="TPR-like"/>
    <property type="match status" value="1"/>
</dbReference>
<name>I7IFV0_BABMR</name>
<dbReference type="GO" id="GO:0019905">
    <property type="term" value="F:syntaxin binding"/>
    <property type="evidence" value="ECO:0007669"/>
    <property type="project" value="TreeGrafter"/>
</dbReference>
<evidence type="ECO:0000256" key="3">
    <source>
        <dbReference type="ARBA" id="ARBA00022927"/>
    </source>
</evidence>
<sequence length="338" mass="38770">MSVCIYIGVYCLYDSFVQFNWFFVLFLCMSEYEAKGDKANRRSWFNPFPDTDSAQDNYTLAANTFKREQKWGDSARCFIKSATIFENNDERLSASRSYVEAGQCLMKMNDPGYINCYLSAISLYDKSGHFGQSGKLYKVLAEKYTSEGKYNNAIDYYKKSADSFSLDEYSKSNYSQVIMTYAELIAQYQESYFEAMKIFEDEAKKALDNRLLQYGAKTILFKAGLLSLALGDVDNGQVAFEKYIHMDSRFQHSREAQFLNGILDSMNNKDFELFSKSLESYEQIATVSAWERHFIDKIKIHLSSFASADTIFNRKSVAAEEDEFPDYCGEGGGDVDLM</sequence>
<dbReference type="RefSeq" id="XP_021337159.1">
    <property type="nucleotide sequence ID" value="XM_021482971.1"/>
</dbReference>
<dbReference type="InterPro" id="IPR000744">
    <property type="entry name" value="NSF_attach"/>
</dbReference>
<evidence type="ECO:0000313" key="4">
    <source>
        <dbReference type="EMBL" id="CCF73096.1"/>
    </source>
</evidence>
<dbReference type="GO" id="GO:0006886">
    <property type="term" value="P:intracellular protein transport"/>
    <property type="evidence" value="ECO:0007669"/>
    <property type="project" value="InterPro"/>
</dbReference>
<comment type="similarity">
    <text evidence="1">Belongs to the SNAP family.</text>
</comment>
<evidence type="ECO:0000313" key="5">
    <source>
        <dbReference type="Proteomes" id="UP000002899"/>
    </source>
</evidence>
<dbReference type="Proteomes" id="UP000002899">
    <property type="component" value="Chromosome I"/>
</dbReference>
<keyword evidence="3" id="KW-0653">Protein transport</keyword>
<dbReference type="PRINTS" id="PR00448">
    <property type="entry name" value="NSFATTACHMNT"/>
</dbReference>
<evidence type="ECO:0000256" key="1">
    <source>
        <dbReference type="ARBA" id="ARBA00010050"/>
    </source>
</evidence>
<organism evidence="4 5">
    <name type="scientific">Babesia microti (strain RI)</name>
    <dbReference type="NCBI Taxonomy" id="1133968"/>
    <lineage>
        <taxon>Eukaryota</taxon>
        <taxon>Sar</taxon>
        <taxon>Alveolata</taxon>
        <taxon>Apicomplexa</taxon>
        <taxon>Aconoidasida</taxon>
        <taxon>Piroplasmida</taxon>
        <taxon>Babesiidae</taxon>
        <taxon>Babesia</taxon>
    </lineage>
</organism>
<dbReference type="GeneID" id="24423716"/>
<dbReference type="InterPro" id="IPR011990">
    <property type="entry name" value="TPR-like_helical_dom_sf"/>
</dbReference>
<dbReference type="GO" id="GO:0005774">
    <property type="term" value="C:vacuolar membrane"/>
    <property type="evidence" value="ECO:0007669"/>
    <property type="project" value="TreeGrafter"/>
</dbReference>
<dbReference type="GO" id="GO:0005483">
    <property type="term" value="F:soluble NSF attachment protein activity"/>
    <property type="evidence" value="ECO:0007669"/>
    <property type="project" value="TreeGrafter"/>
</dbReference>
<protein>
    <submittedName>
        <fullName evidence="4">Soluble NSF attachment protein SNAP</fullName>
    </submittedName>
</protein>
<dbReference type="PANTHER" id="PTHR13768">
    <property type="entry name" value="SOLUBLE NSF ATTACHMENT PROTEIN SNAP"/>
    <property type="match status" value="1"/>
</dbReference>
<reference evidence="4 5" key="3">
    <citation type="journal article" date="2016" name="Sci. Rep.">
        <title>Genome-wide diversity and gene expression profiling of Babesia microti isolates identify polymorphic genes that mediate host-pathogen interactions.</title>
        <authorList>
            <person name="Silva J.C."/>
            <person name="Cornillot E."/>
            <person name="McCracken C."/>
            <person name="Usmani-Brown S."/>
            <person name="Dwivedi A."/>
            <person name="Ifeonu O.O."/>
            <person name="Crabtree J."/>
            <person name="Gotia H.T."/>
            <person name="Virji A.Z."/>
            <person name="Reynes C."/>
            <person name="Colinge J."/>
            <person name="Kumar V."/>
            <person name="Lawres L."/>
            <person name="Pazzi J.E."/>
            <person name="Pablo J.V."/>
            <person name="Hung C."/>
            <person name="Brancato J."/>
            <person name="Kumari P."/>
            <person name="Orvis J."/>
            <person name="Tretina K."/>
            <person name="Chibucos M."/>
            <person name="Ott S."/>
            <person name="Sadzewicz L."/>
            <person name="Sengamalay N."/>
            <person name="Shetty A.C."/>
            <person name="Su Q."/>
            <person name="Tallon L."/>
            <person name="Fraser C.M."/>
            <person name="Frutos R."/>
            <person name="Molina D.M."/>
            <person name="Krause P.J."/>
            <person name="Ben Mamoun C."/>
        </authorList>
    </citation>
    <scope>NUCLEOTIDE SEQUENCE [LARGE SCALE GENOMIC DNA]</scope>
    <source>
        <strain evidence="4 5">RI</strain>
    </source>
</reference>
<dbReference type="KEGG" id="bmic:BMR1_01G03205"/>
<accession>I7IFV0</accession>
<dbReference type="Gene3D" id="1.25.40.10">
    <property type="entry name" value="Tetratricopeptide repeat domain"/>
    <property type="match status" value="1"/>
</dbReference>
<keyword evidence="5" id="KW-1185">Reference proteome</keyword>
<reference evidence="4 5" key="2">
    <citation type="journal article" date="2013" name="PLoS ONE">
        <title>Whole genome mapping and re-organization of the nuclear and mitochondrial genomes of Babesia microti isolates.</title>
        <authorList>
            <person name="Cornillot E."/>
            <person name="Dassouli A."/>
            <person name="Garg A."/>
            <person name="Pachikara N."/>
            <person name="Randazzo S."/>
            <person name="Depoix D."/>
            <person name="Carcy B."/>
            <person name="Delbecq S."/>
            <person name="Frutos R."/>
            <person name="Silva J.C."/>
            <person name="Sutton R."/>
            <person name="Krause P.J."/>
            <person name="Mamoun C.B."/>
        </authorList>
    </citation>
    <scope>NUCLEOTIDE SEQUENCE [LARGE SCALE GENOMIC DNA]</scope>
    <source>
        <strain evidence="4 5">RI</strain>
    </source>
</reference>
<dbReference type="OrthoDB" id="9984275at2759"/>
<dbReference type="VEuPathDB" id="PiroplasmaDB:BMR1_01G03205"/>
<reference evidence="4 5" key="1">
    <citation type="journal article" date="2012" name="Nucleic Acids Res.">
        <title>Sequencing of the smallest Apicomplexan genome from the human pathogen Babesia microti.</title>
        <authorList>
            <person name="Cornillot E."/>
            <person name="Hadj-Kaddour K."/>
            <person name="Dassouli A."/>
            <person name="Noel B."/>
            <person name="Ranwez V."/>
            <person name="Vacherie B."/>
            <person name="Augagneur Y."/>
            <person name="Bres V."/>
            <person name="Duclos A."/>
            <person name="Randazzo S."/>
            <person name="Carcy B."/>
            <person name="Debierre-Grockiego F."/>
            <person name="Delbecq S."/>
            <person name="Moubri-Menage K."/>
            <person name="Shams-Eldin H."/>
            <person name="Usmani-Brown S."/>
            <person name="Bringaud F."/>
            <person name="Wincker P."/>
            <person name="Vivares C.P."/>
            <person name="Schwarz R.T."/>
            <person name="Schetters T.P."/>
            <person name="Krause P.J."/>
            <person name="Gorenflot A."/>
            <person name="Berry V."/>
            <person name="Barbe V."/>
            <person name="Ben Mamoun C."/>
        </authorList>
    </citation>
    <scope>NUCLEOTIDE SEQUENCE [LARGE SCALE GENOMIC DNA]</scope>
    <source>
        <strain evidence="4 5">RI</strain>
    </source>
</reference>